<proteinExistence type="predicted"/>
<dbReference type="EMBL" id="UINC01085025">
    <property type="protein sequence ID" value="SVC32181.1"/>
    <property type="molecule type" value="Genomic_DNA"/>
</dbReference>
<protein>
    <submittedName>
        <fullName evidence="1">Uncharacterized protein</fullName>
    </submittedName>
</protein>
<gene>
    <name evidence="1" type="ORF">METZ01_LOCUS285035</name>
</gene>
<dbReference type="AlphaFoldDB" id="A0A382LBD5"/>
<organism evidence="1">
    <name type="scientific">marine metagenome</name>
    <dbReference type="NCBI Taxonomy" id="408172"/>
    <lineage>
        <taxon>unclassified sequences</taxon>
        <taxon>metagenomes</taxon>
        <taxon>ecological metagenomes</taxon>
    </lineage>
</organism>
<accession>A0A382LBD5</accession>
<evidence type="ECO:0000313" key="1">
    <source>
        <dbReference type="EMBL" id="SVC32181.1"/>
    </source>
</evidence>
<reference evidence="1" key="1">
    <citation type="submission" date="2018-05" db="EMBL/GenBank/DDBJ databases">
        <authorList>
            <person name="Lanie J.A."/>
            <person name="Ng W.-L."/>
            <person name="Kazmierczak K.M."/>
            <person name="Andrzejewski T.M."/>
            <person name="Davidsen T.M."/>
            <person name="Wayne K.J."/>
            <person name="Tettelin H."/>
            <person name="Glass J.I."/>
            <person name="Rusch D."/>
            <person name="Podicherti R."/>
            <person name="Tsui H.-C.T."/>
            <person name="Winkler M.E."/>
        </authorList>
    </citation>
    <scope>NUCLEOTIDE SEQUENCE</scope>
</reference>
<sequence length="144" mass="16448">MLCLGRALVLVLLMAQLLSAALAMDIEDVSALSIEGTIDATPQFQQYLSSSDRLIIKIFHPENGIEMDAKYSIVRNFQLPLKFRITPYILMDRSTRHEKYIIEVFTDKDKDLLRIESGELFGTTPDTIQLGSRDVKLLLNQFRK</sequence>
<name>A0A382LBD5_9ZZZZ</name>